<feature type="region of interest" description="Disordered" evidence="2">
    <location>
        <begin position="1006"/>
        <end position="1043"/>
    </location>
</feature>
<dbReference type="GO" id="GO:0005576">
    <property type="term" value="C:extracellular region"/>
    <property type="evidence" value="ECO:0007669"/>
    <property type="project" value="GOC"/>
</dbReference>
<feature type="region of interest" description="Disordered" evidence="2">
    <location>
        <begin position="1"/>
        <end position="27"/>
    </location>
</feature>
<sequence>MHSHHHQAPHHHHRRKKHSSLSSSNSSLSFHQTEFDFTNNAVADEYEYQNPSDNYDFALRKAKTQVSSYHDPESSRMDQDPALYSPSLSYSSVSSGRSSLYSDTSKRKNVLDELSEEDLKKKMYKKYKDKGVIGLLKTQLRSMIYEDLTKKNHPLKEASITVFGNRPELQRACERLVLDHLKKNGYSFTASVFTSEANLQDLTKNSEYDVYHSIGIRVYNTDIVKENDIADIMDQDPNNFLTKTLSEMYYSPSWKGESALVKFLTILKQIANRKTRNESCQTEEKEEFPMETKLKMIDAEYEAEMESDKRNQSQTLEQKYLEYQRECERRANEELKARLKMFEETTISAMRLEESAKYRERLARELEEMEKAHMRKMERATEREREIADRLEKKEKEIEKLSYEHRQKMFKEMEEIQRKNQAIARERQLLEMKKAEIDDKARRLDVLASQTSMDMKSELSLMRANLERENITKVQKLEEEKRRLDLEKEKLSEMMKKHSDASHLEETIKQYQHSLDIVKSELHESRKRIRDLEEMNDQMRMQLSLVKESNNDIKPVTTSIDVPCDSLIQRENEDLRNQLKHKEIAFNSLQDKMLMLERSEKHLKTTLEENEREKKKLIEDFKRELLEEKQKTKKYLMHWQNTERNAMVEKLQKERVRTERMQRDLEEQYLQNRTLQHEIDRLRNLLELPRVSSADASKFGDLSQLGKPIDIAYPSSLRDDNIYERLSLNEYPPISIHDKLKEIDKMGMSLNRDFNLDSVTANTQKNRPEMNNNNTTGFTPSMLLDDVSSSLDDSFLKTFDSKTQLRNSVFVGGGTMSGDGHRHPASEQALIPHSLEKQYNQKGLYDTTDGARTTLLDSSPLVYRGVDSVDIQAQRTTLEEPRNNTLSLQDVNSETVMNSTSVVIKAKEVLSNSTTNMDRVHYNDQEIRASSTVMNNPMSLQGETYSVNEDMKRNASSTDRTNSLLGEVKPMNSYMQQDQQLSTSENARPVMVDGTKSLEETRTINHVQPVHHENSQPVSKTTNTNSATTAQLNSTAVVVDENNNYHRIEEHQASMREEEQDTTIETSHQVPWNQDALDEVDSNTVQHEEEEQHIQHSSVEAHQALEEEELQDQHVNDPIVTSNDQQVYDHFGVGEDDDLLNTTHSEGWKSDTSGFSAGGFNDDDLDIEDQLYAKSEYDDF</sequence>
<dbReference type="PANTHER" id="PTHR39063">
    <property type="entry name" value="ORAL-FACIAL-DIGITAL SYNDROME 1 PROTEIN HOMOLOG"/>
    <property type="match status" value="1"/>
</dbReference>
<keyword evidence="4" id="KW-1185">Reference proteome</keyword>
<dbReference type="GO" id="GO:0005813">
    <property type="term" value="C:centrosome"/>
    <property type="evidence" value="ECO:0007669"/>
    <property type="project" value="TreeGrafter"/>
</dbReference>
<dbReference type="InterPro" id="IPR055289">
    <property type="entry name" value="OFD1"/>
</dbReference>
<feature type="compositionally biased region" description="Polar residues" evidence="2">
    <location>
        <begin position="1142"/>
        <end position="1155"/>
    </location>
</feature>
<dbReference type="GO" id="GO:0060287">
    <property type="term" value="P:epithelial cilium movement involved in determination of left/right asymmetry"/>
    <property type="evidence" value="ECO:0007669"/>
    <property type="project" value="TreeGrafter"/>
</dbReference>
<feature type="compositionally biased region" description="Basic residues" evidence="2">
    <location>
        <begin position="1"/>
        <end position="19"/>
    </location>
</feature>
<dbReference type="Proteomes" id="UP000816034">
    <property type="component" value="Unassembled WGS sequence"/>
</dbReference>
<accession>A0AA88GW94</accession>
<dbReference type="Pfam" id="PF16045">
    <property type="entry name" value="LisH_2"/>
    <property type="match status" value="1"/>
</dbReference>
<dbReference type="PROSITE" id="PS50896">
    <property type="entry name" value="LISH"/>
    <property type="match status" value="1"/>
</dbReference>
<dbReference type="EMBL" id="PYSW02000005">
    <property type="protein sequence ID" value="KAG2392193.1"/>
    <property type="molecule type" value="Genomic_DNA"/>
</dbReference>
<evidence type="ECO:0000256" key="2">
    <source>
        <dbReference type="SAM" id="MobiDB-lite"/>
    </source>
</evidence>
<feature type="region of interest" description="Disordered" evidence="2">
    <location>
        <begin position="1142"/>
        <end position="1164"/>
    </location>
</feature>
<dbReference type="InterPro" id="IPR006594">
    <property type="entry name" value="LisH"/>
</dbReference>
<dbReference type="SMART" id="SM00667">
    <property type="entry name" value="LisH"/>
    <property type="match status" value="1"/>
</dbReference>
<dbReference type="GeneID" id="68104899"/>
<name>A0AA88GW94_NAELO</name>
<organism evidence="3 4">
    <name type="scientific">Naegleria lovaniensis</name>
    <name type="common">Amoeba</name>
    <dbReference type="NCBI Taxonomy" id="51637"/>
    <lineage>
        <taxon>Eukaryota</taxon>
        <taxon>Discoba</taxon>
        <taxon>Heterolobosea</taxon>
        <taxon>Tetramitia</taxon>
        <taxon>Eutetramitia</taxon>
        <taxon>Vahlkampfiidae</taxon>
        <taxon>Naegleria</taxon>
    </lineage>
</organism>
<dbReference type="PANTHER" id="PTHR39063:SF1">
    <property type="entry name" value="OFD1 CENTRIOLE AND CENTRIOLAR SATELLITE PROTEIN"/>
    <property type="match status" value="1"/>
</dbReference>
<evidence type="ECO:0000313" key="4">
    <source>
        <dbReference type="Proteomes" id="UP000816034"/>
    </source>
</evidence>
<feature type="compositionally biased region" description="Low complexity" evidence="2">
    <location>
        <begin position="83"/>
        <end position="102"/>
    </location>
</feature>
<evidence type="ECO:0008006" key="5">
    <source>
        <dbReference type="Google" id="ProtNLM"/>
    </source>
</evidence>
<proteinExistence type="predicted"/>
<dbReference type="GO" id="GO:0036064">
    <property type="term" value="C:ciliary basal body"/>
    <property type="evidence" value="ECO:0007669"/>
    <property type="project" value="TreeGrafter"/>
</dbReference>
<evidence type="ECO:0000256" key="1">
    <source>
        <dbReference type="SAM" id="Coils"/>
    </source>
</evidence>
<comment type="caution">
    <text evidence="3">The sequence shown here is derived from an EMBL/GenBank/DDBJ whole genome shotgun (WGS) entry which is preliminary data.</text>
</comment>
<protein>
    <recommendedName>
        <fullName evidence="5">LisH domain-containing protein</fullName>
    </recommendedName>
</protein>
<keyword evidence="1" id="KW-0175">Coiled coil</keyword>
<evidence type="ECO:0000313" key="3">
    <source>
        <dbReference type="EMBL" id="KAG2392193.1"/>
    </source>
</evidence>
<dbReference type="RefSeq" id="XP_044554087.1">
    <property type="nucleotide sequence ID" value="XM_044688212.1"/>
</dbReference>
<feature type="compositionally biased region" description="Low complexity" evidence="2">
    <location>
        <begin position="1019"/>
        <end position="1036"/>
    </location>
</feature>
<gene>
    <name evidence="3" type="ORF">C9374_012445</name>
</gene>
<dbReference type="AlphaFoldDB" id="A0AA88GW94"/>
<reference evidence="3 4" key="1">
    <citation type="journal article" date="2018" name="BMC Genomics">
        <title>The genome of Naegleria lovaniensis, the basis for a comparative approach to unravel pathogenicity factors of the human pathogenic amoeba N. fowleri.</title>
        <authorList>
            <person name="Liechti N."/>
            <person name="Schurch N."/>
            <person name="Bruggmann R."/>
            <person name="Wittwer M."/>
        </authorList>
    </citation>
    <scope>NUCLEOTIDE SEQUENCE [LARGE SCALE GENOMIC DNA]</scope>
    <source>
        <strain evidence="3 4">ATCC 30569</strain>
    </source>
</reference>
<feature type="compositionally biased region" description="Basic and acidic residues" evidence="2">
    <location>
        <begin position="70"/>
        <end position="79"/>
    </location>
</feature>
<feature type="coiled-coil region" evidence="1">
    <location>
        <begin position="306"/>
        <end position="436"/>
    </location>
</feature>
<feature type="coiled-coil region" evidence="1">
    <location>
        <begin position="463"/>
        <end position="685"/>
    </location>
</feature>
<feature type="region of interest" description="Disordered" evidence="2">
    <location>
        <begin position="66"/>
        <end position="106"/>
    </location>
</feature>